<accession>A0A0Q3E5F4</accession>
<dbReference type="OrthoDB" id="692882at2759"/>
<evidence type="ECO:0000313" key="3">
    <source>
        <dbReference type="EnsemblPlants" id="KQJ83079"/>
    </source>
</evidence>
<organism evidence="2">
    <name type="scientific">Brachypodium distachyon</name>
    <name type="common">Purple false brome</name>
    <name type="synonym">Trachynia distachya</name>
    <dbReference type="NCBI Taxonomy" id="15368"/>
    <lineage>
        <taxon>Eukaryota</taxon>
        <taxon>Viridiplantae</taxon>
        <taxon>Streptophyta</taxon>
        <taxon>Embryophyta</taxon>
        <taxon>Tracheophyta</taxon>
        <taxon>Spermatophyta</taxon>
        <taxon>Magnoliopsida</taxon>
        <taxon>Liliopsida</taxon>
        <taxon>Poales</taxon>
        <taxon>Poaceae</taxon>
        <taxon>BOP clade</taxon>
        <taxon>Pooideae</taxon>
        <taxon>Stipodae</taxon>
        <taxon>Brachypodieae</taxon>
        <taxon>Brachypodium</taxon>
    </lineage>
</organism>
<dbReference type="Proteomes" id="UP000008810">
    <property type="component" value="Chromosome 5"/>
</dbReference>
<dbReference type="EMBL" id="CM000884">
    <property type="protein sequence ID" value="KQJ83079.1"/>
    <property type="molecule type" value="Genomic_DNA"/>
</dbReference>
<evidence type="ECO:0000313" key="2">
    <source>
        <dbReference type="EMBL" id="KQJ83079.1"/>
    </source>
</evidence>
<feature type="region of interest" description="Disordered" evidence="1">
    <location>
        <begin position="1"/>
        <end position="28"/>
    </location>
</feature>
<dbReference type="AlphaFoldDB" id="A0A0Q3E5F4"/>
<keyword evidence="4" id="KW-1185">Reference proteome</keyword>
<reference evidence="2 3" key="1">
    <citation type="journal article" date="2010" name="Nature">
        <title>Genome sequencing and analysis of the model grass Brachypodium distachyon.</title>
        <authorList>
            <consortium name="International Brachypodium Initiative"/>
        </authorList>
    </citation>
    <scope>NUCLEOTIDE SEQUENCE [LARGE SCALE GENOMIC DNA]</scope>
    <source>
        <strain evidence="2 3">Bd21</strain>
    </source>
</reference>
<proteinExistence type="predicted"/>
<evidence type="ECO:0000256" key="1">
    <source>
        <dbReference type="SAM" id="MobiDB-lite"/>
    </source>
</evidence>
<dbReference type="InParanoid" id="A0A0Q3E5F4"/>
<gene>
    <name evidence="2" type="ORF">BRADI_5g12914v3</name>
</gene>
<reference evidence="3" key="3">
    <citation type="submission" date="2018-08" db="UniProtKB">
        <authorList>
            <consortium name="EnsemblPlants"/>
        </authorList>
    </citation>
    <scope>IDENTIFICATION</scope>
    <source>
        <strain evidence="3">cv. Bd21</strain>
    </source>
</reference>
<dbReference type="EnsemblPlants" id="KQJ83080">
    <property type="protein sequence ID" value="KQJ83080"/>
    <property type="gene ID" value="BRADI_5g12914v3"/>
</dbReference>
<sequence>MNTIEQEEAAGVPKDAENGDSVPRRRRYGAPVRQLSIAQPEGQQLVLTTCQVPRKHQF</sequence>
<dbReference type="Gramene" id="KQJ83079">
    <property type="protein sequence ID" value="KQJ83079"/>
    <property type="gene ID" value="BRADI_5g12914v3"/>
</dbReference>
<evidence type="ECO:0000313" key="4">
    <source>
        <dbReference type="Proteomes" id="UP000008810"/>
    </source>
</evidence>
<dbReference type="EMBL" id="CM000884">
    <property type="protein sequence ID" value="KQJ83080.1"/>
    <property type="molecule type" value="Genomic_DNA"/>
</dbReference>
<dbReference type="Gramene" id="KQJ83080">
    <property type="protein sequence ID" value="KQJ83080"/>
    <property type="gene ID" value="BRADI_5g12914v3"/>
</dbReference>
<name>A0A0Q3E5F4_BRADI</name>
<reference evidence="2" key="2">
    <citation type="submission" date="2017-06" db="EMBL/GenBank/DDBJ databases">
        <title>WGS assembly of Brachypodium distachyon.</title>
        <authorList>
            <consortium name="The International Brachypodium Initiative"/>
            <person name="Lucas S."/>
            <person name="Harmon-Smith M."/>
            <person name="Lail K."/>
            <person name="Tice H."/>
            <person name="Grimwood J."/>
            <person name="Bruce D."/>
            <person name="Barry K."/>
            <person name="Shu S."/>
            <person name="Lindquist E."/>
            <person name="Wang M."/>
            <person name="Pitluck S."/>
            <person name="Vogel J.P."/>
            <person name="Garvin D.F."/>
            <person name="Mockler T.C."/>
            <person name="Schmutz J."/>
            <person name="Rokhsar D."/>
            <person name="Bevan M.W."/>
        </authorList>
    </citation>
    <scope>NUCLEOTIDE SEQUENCE</scope>
    <source>
        <strain evidence="2">Bd21</strain>
    </source>
</reference>
<dbReference type="EnsemblPlants" id="KQJ83079">
    <property type="protein sequence ID" value="KQJ83079"/>
    <property type="gene ID" value="BRADI_5g12914v3"/>
</dbReference>
<protein>
    <submittedName>
        <fullName evidence="2 3">Uncharacterized protein</fullName>
    </submittedName>
</protein>